<feature type="compositionally biased region" description="Low complexity" evidence="1">
    <location>
        <begin position="218"/>
        <end position="229"/>
    </location>
</feature>
<accession>A0A7L4CVP9</accession>
<feature type="region of interest" description="Disordered" evidence="1">
    <location>
        <begin position="328"/>
        <end position="374"/>
    </location>
</feature>
<protein>
    <submittedName>
        <fullName evidence="2">ESCO1 acetyltransferase</fullName>
    </submittedName>
</protein>
<name>A0A7L4CVP9_9AVES</name>
<feature type="non-terminal residue" evidence="2">
    <location>
        <position position="1"/>
    </location>
</feature>
<gene>
    <name evidence="2" type="primary">Esco1</name>
    <name evidence="2" type="ORF">EURGUL_R02449</name>
</gene>
<dbReference type="GO" id="GO:0061733">
    <property type="term" value="F:protein-lysine-acetyltransferase activity"/>
    <property type="evidence" value="ECO:0007669"/>
    <property type="project" value="TreeGrafter"/>
</dbReference>
<feature type="compositionally biased region" description="Basic and acidic residues" evidence="1">
    <location>
        <begin position="142"/>
        <end position="152"/>
    </location>
</feature>
<comment type="caution">
    <text evidence="2">The sequence shown here is derived from an EMBL/GenBank/DDBJ whole genome shotgun (WGS) entry which is preliminary data.</text>
</comment>
<keyword evidence="2" id="KW-0808">Transferase</keyword>
<feature type="compositionally biased region" description="Polar residues" evidence="1">
    <location>
        <begin position="567"/>
        <end position="595"/>
    </location>
</feature>
<feature type="region of interest" description="Disordered" evidence="1">
    <location>
        <begin position="1"/>
        <end position="76"/>
    </location>
</feature>
<feature type="region of interest" description="Disordered" evidence="1">
    <location>
        <begin position="215"/>
        <end position="312"/>
    </location>
</feature>
<evidence type="ECO:0000256" key="1">
    <source>
        <dbReference type="SAM" id="MobiDB-lite"/>
    </source>
</evidence>
<dbReference type="OrthoDB" id="428854at2759"/>
<dbReference type="AlphaFoldDB" id="A0A7L4CVP9"/>
<feature type="compositionally biased region" description="Basic and acidic residues" evidence="1">
    <location>
        <begin position="1"/>
        <end position="24"/>
    </location>
</feature>
<feature type="compositionally biased region" description="Basic and acidic residues" evidence="1">
    <location>
        <begin position="330"/>
        <end position="350"/>
    </location>
</feature>
<evidence type="ECO:0000313" key="3">
    <source>
        <dbReference type="Proteomes" id="UP000541249"/>
    </source>
</evidence>
<organism evidence="2 3">
    <name type="scientific">Eurystomus gularis</name>
    <dbReference type="NCBI Taxonomy" id="325343"/>
    <lineage>
        <taxon>Eukaryota</taxon>
        <taxon>Metazoa</taxon>
        <taxon>Chordata</taxon>
        <taxon>Craniata</taxon>
        <taxon>Vertebrata</taxon>
        <taxon>Euteleostomi</taxon>
        <taxon>Archelosauria</taxon>
        <taxon>Archosauria</taxon>
        <taxon>Dinosauria</taxon>
        <taxon>Saurischia</taxon>
        <taxon>Theropoda</taxon>
        <taxon>Coelurosauria</taxon>
        <taxon>Aves</taxon>
        <taxon>Neognathae</taxon>
        <taxon>Neoaves</taxon>
        <taxon>Telluraves</taxon>
        <taxon>Coraciimorphae</taxon>
        <taxon>Coraciiformes</taxon>
        <taxon>Coraciidae</taxon>
        <taxon>Eurystomus</taxon>
    </lineage>
</organism>
<dbReference type="Proteomes" id="UP000541249">
    <property type="component" value="Unassembled WGS sequence"/>
</dbReference>
<dbReference type="GO" id="GO:0005634">
    <property type="term" value="C:nucleus"/>
    <property type="evidence" value="ECO:0007669"/>
    <property type="project" value="TreeGrafter"/>
</dbReference>
<dbReference type="EMBL" id="VZZY01001230">
    <property type="protein sequence ID" value="NXW53707.1"/>
    <property type="molecule type" value="Genomic_DNA"/>
</dbReference>
<keyword evidence="3" id="KW-1185">Reference proteome</keyword>
<feature type="non-terminal residue" evidence="2">
    <location>
        <position position="621"/>
    </location>
</feature>
<feature type="region of interest" description="Disordered" evidence="1">
    <location>
        <begin position="142"/>
        <end position="195"/>
    </location>
</feature>
<dbReference type="GO" id="GO:0007064">
    <property type="term" value="P:mitotic sister chromatid cohesion"/>
    <property type="evidence" value="ECO:0007669"/>
    <property type="project" value="TreeGrafter"/>
</dbReference>
<proteinExistence type="predicted"/>
<feature type="compositionally biased region" description="Basic and acidic residues" evidence="1">
    <location>
        <begin position="551"/>
        <end position="564"/>
    </location>
</feature>
<feature type="compositionally biased region" description="Polar residues" evidence="1">
    <location>
        <begin position="290"/>
        <end position="300"/>
    </location>
</feature>
<feature type="region of interest" description="Disordered" evidence="1">
    <location>
        <begin position="534"/>
        <end position="595"/>
    </location>
</feature>
<dbReference type="PANTHER" id="PTHR45884">
    <property type="entry name" value="N-ACETYLTRANSFERASE ECO"/>
    <property type="match status" value="1"/>
</dbReference>
<reference evidence="2 3" key="1">
    <citation type="submission" date="2019-09" db="EMBL/GenBank/DDBJ databases">
        <title>Bird 10,000 Genomes (B10K) Project - Family phase.</title>
        <authorList>
            <person name="Zhang G."/>
        </authorList>
    </citation>
    <scope>NUCLEOTIDE SEQUENCE [LARGE SCALE GENOMIC DNA]</scope>
    <source>
        <strain evidence="2">B10K-DU-002-51</strain>
        <tissue evidence="2">Muscle</tissue>
    </source>
</reference>
<evidence type="ECO:0000313" key="2">
    <source>
        <dbReference type="EMBL" id="NXW53707.1"/>
    </source>
</evidence>
<dbReference type="GO" id="GO:0000785">
    <property type="term" value="C:chromatin"/>
    <property type="evidence" value="ECO:0007669"/>
    <property type="project" value="TreeGrafter"/>
</dbReference>
<dbReference type="PANTHER" id="PTHR45884:SF1">
    <property type="entry name" value="N-ACETYLTRANSFERASE ESCO1"/>
    <property type="match status" value="1"/>
</dbReference>
<feature type="compositionally biased region" description="Polar residues" evidence="1">
    <location>
        <begin position="352"/>
        <end position="370"/>
    </location>
</feature>
<feature type="compositionally biased region" description="Basic and acidic residues" evidence="1">
    <location>
        <begin position="234"/>
        <end position="243"/>
    </location>
</feature>
<sequence length="621" mass="69096">RPKLDKNSKPSLVKKEREVSDTKHVASKSKPNQCAVQEKTMLKTSVKSHRSVISGDNTSEPELGIRMTTRSSGFNSNYKTILDKKVQQQPKSTKSKEICQKKSVQEIPKSKCIIVPNETAMRRSQRLQQLTHVHVPARSLRNREIKEEKALEVKQSSQTKRHSHSTAAKVLKSAGDKTEQKTTKIKPNNTNEDKEIHVEVISSLKGKNCKAANKIDNSSSFQHSIQGSSLCPDRNLEEVKKDQMGPVSPAPSNKKKVETDSLNPTSKTVTKEKQPVHQSVKNSTKPKKISQPSVSETNVADPSENDGKSKRVSILELCEEIAGEIESDTVEVKKDSSNAEYTKTEEKHAETPLQQSEMLTQKEPGQSTQCRRFFPSKKGMPVKCTLNGRNNSSNKNSKWTKIKLLKASNMKQSNLSSANAPKLSLLKDYPEVSEASQIATEAELLKAQGKLSIMGLSENESATCVQEKSDPLSERAKTKEMVLEMKQPTKRGAENGLLRDLTKHLCEPRPNEVTNFNYGIWWEANFRLHLESSPEGSPVKYVTAPKPPKQLKKEPGESEPRDLAPKQLTQTSFTNQAPASESRVPLSNPSLASKCSSFLPSEEHIQKLKEVGKDGDKQLII</sequence>